<name>I1Q6J2_ORYGL</name>
<proteinExistence type="predicted"/>
<keyword evidence="3" id="KW-1185">Reference proteome</keyword>
<protein>
    <submittedName>
        <fullName evidence="2">Uncharacterized protein</fullName>
    </submittedName>
</protein>
<feature type="compositionally biased region" description="Basic and acidic residues" evidence="1">
    <location>
        <begin position="1"/>
        <end position="16"/>
    </location>
</feature>
<organism evidence="2 3">
    <name type="scientific">Oryza glaberrima</name>
    <name type="common">African rice</name>
    <dbReference type="NCBI Taxonomy" id="4538"/>
    <lineage>
        <taxon>Eukaryota</taxon>
        <taxon>Viridiplantae</taxon>
        <taxon>Streptophyta</taxon>
        <taxon>Embryophyta</taxon>
        <taxon>Tracheophyta</taxon>
        <taxon>Spermatophyta</taxon>
        <taxon>Magnoliopsida</taxon>
        <taxon>Liliopsida</taxon>
        <taxon>Poales</taxon>
        <taxon>Poaceae</taxon>
        <taxon>BOP clade</taxon>
        <taxon>Oryzoideae</taxon>
        <taxon>Oryzeae</taxon>
        <taxon>Oryzinae</taxon>
        <taxon>Oryza</taxon>
    </lineage>
</organism>
<evidence type="ECO:0000313" key="3">
    <source>
        <dbReference type="Proteomes" id="UP000007306"/>
    </source>
</evidence>
<dbReference type="AlphaFoldDB" id="I1Q6J2"/>
<dbReference type="Proteomes" id="UP000007306">
    <property type="component" value="Unassembled WGS sequence"/>
</dbReference>
<feature type="region of interest" description="Disordered" evidence="1">
    <location>
        <begin position="1"/>
        <end position="58"/>
    </location>
</feature>
<accession>I1Q6J2</accession>
<dbReference type="EnsemblPlants" id="ORGLA06G0275500.1">
    <property type="protein sequence ID" value="ORGLA06G0275500.1"/>
    <property type="gene ID" value="ORGLA06G0275500"/>
</dbReference>
<sequence>MALDLPRRVRHLDPLPRKPSLALSRVKISSPPDTNPPKKSPSTILPAPKIKGVESRPPGGFVNLINAPSNHMHHVAEGSPSQPINLRMEMSLGLRNACHGQTMKT</sequence>
<reference evidence="2" key="1">
    <citation type="submission" date="2015-06" db="UniProtKB">
        <authorList>
            <consortium name="EnsemblPlants"/>
        </authorList>
    </citation>
    <scope>IDENTIFICATION</scope>
</reference>
<evidence type="ECO:0000256" key="1">
    <source>
        <dbReference type="SAM" id="MobiDB-lite"/>
    </source>
</evidence>
<evidence type="ECO:0000313" key="2">
    <source>
        <dbReference type="EnsemblPlants" id="ORGLA06G0275500.1"/>
    </source>
</evidence>
<dbReference type="HOGENOM" id="CLU_2240829_0_0_1"/>
<reference evidence="3" key="2">
    <citation type="submission" date="2018-04" db="EMBL/GenBank/DDBJ databases">
        <title>OglaRS2 (Oryza glaberrima Reference Sequence Version 2).</title>
        <authorList>
            <person name="Zhang J."/>
            <person name="Kudrna D."/>
            <person name="Lee S."/>
            <person name="Talag J."/>
            <person name="Rajasekar S."/>
            <person name="Wing R.A."/>
        </authorList>
    </citation>
    <scope>NUCLEOTIDE SEQUENCE [LARGE SCALE GENOMIC DNA]</scope>
    <source>
        <strain evidence="3">cv. IRGC 96717</strain>
    </source>
</reference>
<dbReference type="Gramene" id="ORGLA06G0275500.1">
    <property type="protein sequence ID" value="ORGLA06G0275500.1"/>
    <property type="gene ID" value="ORGLA06G0275500"/>
</dbReference>